<evidence type="ECO:0000256" key="4">
    <source>
        <dbReference type="PROSITE-ProRule" id="PRU00510"/>
    </source>
</evidence>
<dbReference type="OrthoDB" id="9811543at2"/>
<accession>A0A073K914</accession>
<dbReference type="InterPro" id="IPR000962">
    <property type="entry name" value="Znf_DskA_TraR"/>
</dbReference>
<dbReference type="NCBIfam" id="TIGR02890">
    <property type="entry name" value="bacill_yteA"/>
    <property type="match status" value="1"/>
</dbReference>
<feature type="compositionally biased region" description="Basic and acidic residues" evidence="5">
    <location>
        <begin position="28"/>
        <end position="40"/>
    </location>
</feature>
<organism evidence="7 8">
    <name type="scientific">Bacillus gaemokensis</name>
    <dbReference type="NCBI Taxonomy" id="574375"/>
    <lineage>
        <taxon>Bacteria</taxon>
        <taxon>Bacillati</taxon>
        <taxon>Bacillota</taxon>
        <taxon>Bacilli</taxon>
        <taxon>Bacillales</taxon>
        <taxon>Bacillaceae</taxon>
        <taxon>Bacillus</taxon>
        <taxon>Bacillus cereus group</taxon>
    </lineage>
</organism>
<feature type="region of interest" description="Disordered" evidence="5">
    <location>
        <begin position="20"/>
        <end position="50"/>
    </location>
</feature>
<dbReference type="RefSeq" id="WP_033676251.1">
    <property type="nucleotide sequence ID" value="NZ_JOTM01000021.1"/>
</dbReference>
<evidence type="ECO:0000256" key="2">
    <source>
        <dbReference type="ARBA" id="ARBA00022771"/>
    </source>
</evidence>
<sequence>MLTPQQINHFKSILEKQQQELEQTLQNHESENRASERESVGELSAYDNHPGDMATELYEREKDLGLIEFWHKQLQDTKHALQKIEAGTYGICEVSGEEISAERLEAMPTATTCIEHTTNKLNLDARPVEEELVEPPFGKYDMDSAVGYDAEDAWQDVALYGTSETPSDLERRDSKNFDEMYVDAEEPRGYVEDFENFIGTDMYGKNPQVYATEEHEEYEQMLDDFEERTFKGELSSSESSSKE</sequence>
<dbReference type="PANTHER" id="PTHR33823:SF4">
    <property type="entry name" value="GENERAL STRESS PROTEIN 16O"/>
    <property type="match status" value="1"/>
</dbReference>
<evidence type="ECO:0000313" key="7">
    <source>
        <dbReference type="EMBL" id="KEK23011.1"/>
    </source>
</evidence>
<gene>
    <name evidence="7" type="ORF">BAGA_14370</name>
</gene>
<dbReference type="InterPro" id="IPR037187">
    <property type="entry name" value="DnaK_N"/>
</dbReference>
<dbReference type="PANTHER" id="PTHR33823">
    <property type="entry name" value="RNA POLYMERASE-BINDING TRANSCRIPTION FACTOR DKSA-RELATED"/>
    <property type="match status" value="1"/>
</dbReference>
<evidence type="ECO:0000259" key="6">
    <source>
        <dbReference type="Pfam" id="PF01258"/>
    </source>
</evidence>
<dbReference type="AlphaFoldDB" id="A0A073K914"/>
<dbReference type="Gene3D" id="1.20.120.910">
    <property type="entry name" value="DksA, coiled-coil domain"/>
    <property type="match status" value="1"/>
</dbReference>
<name>A0A073K914_9BACI</name>
<keyword evidence="8" id="KW-1185">Reference proteome</keyword>
<keyword evidence="3" id="KW-0862">Zinc</keyword>
<proteinExistence type="predicted"/>
<feature type="domain" description="Zinc finger DksA/TraR C4-type" evidence="6">
    <location>
        <begin position="87"/>
        <end position="115"/>
    </location>
</feature>
<dbReference type="SUPFAM" id="SSF57716">
    <property type="entry name" value="Glucocorticoid receptor-like (DNA-binding domain)"/>
    <property type="match status" value="1"/>
</dbReference>
<dbReference type="InterPro" id="IPR014240">
    <property type="entry name" value="YteA"/>
</dbReference>
<evidence type="ECO:0000313" key="8">
    <source>
        <dbReference type="Proteomes" id="UP000027778"/>
    </source>
</evidence>
<comment type="caution">
    <text evidence="7">The sequence shown here is derived from an EMBL/GenBank/DDBJ whole genome shotgun (WGS) entry which is preliminary data.</text>
</comment>
<dbReference type="GO" id="GO:0008270">
    <property type="term" value="F:zinc ion binding"/>
    <property type="evidence" value="ECO:0007669"/>
    <property type="project" value="UniProtKB-KW"/>
</dbReference>
<dbReference type="SUPFAM" id="SSF109635">
    <property type="entry name" value="DnaK suppressor protein DksA, alpha-hairpin domain"/>
    <property type="match status" value="1"/>
</dbReference>
<dbReference type="Proteomes" id="UP000027778">
    <property type="component" value="Unassembled WGS sequence"/>
</dbReference>
<keyword evidence="1" id="KW-0479">Metal-binding</keyword>
<dbReference type="PROSITE" id="PS51128">
    <property type="entry name" value="ZF_DKSA_2"/>
    <property type="match status" value="1"/>
</dbReference>
<feature type="zinc finger region" description="dksA C4-type" evidence="4">
    <location>
        <begin position="92"/>
        <end position="116"/>
    </location>
</feature>
<dbReference type="STRING" id="574375.AZF08_22335"/>
<reference evidence="7 8" key="1">
    <citation type="submission" date="2014-06" db="EMBL/GenBank/DDBJ databases">
        <title>Draft genome sequence of Bacillus gaemokensis JCM 15801 (MCCC 1A00707).</title>
        <authorList>
            <person name="Lai Q."/>
            <person name="Liu Y."/>
            <person name="Shao Z."/>
        </authorList>
    </citation>
    <scope>NUCLEOTIDE SEQUENCE [LARGE SCALE GENOMIC DNA]</scope>
    <source>
        <strain evidence="7 8">JCM 15801</strain>
    </source>
</reference>
<evidence type="ECO:0000256" key="5">
    <source>
        <dbReference type="SAM" id="MobiDB-lite"/>
    </source>
</evidence>
<evidence type="ECO:0000256" key="3">
    <source>
        <dbReference type="ARBA" id="ARBA00022833"/>
    </source>
</evidence>
<protein>
    <recommendedName>
        <fullName evidence="6">Zinc finger DksA/TraR C4-type domain-containing protein</fullName>
    </recommendedName>
</protein>
<evidence type="ECO:0000256" key="1">
    <source>
        <dbReference type="ARBA" id="ARBA00022723"/>
    </source>
</evidence>
<dbReference type="Pfam" id="PF01258">
    <property type="entry name" value="zf-dskA_traR"/>
    <property type="match status" value="1"/>
</dbReference>
<dbReference type="eggNOG" id="COG1734">
    <property type="taxonomic scope" value="Bacteria"/>
</dbReference>
<keyword evidence="2" id="KW-0863">Zinc-finger</keyword>
<dbReference type="EMBL" id="JOTM01000021">
    <property type="protein sequence ID" value="KEK23011.1"/>
    <property type="molecule type" value="Genomic_DNA"/>
</dbReference>